<dbReference type="GO" id="GO:0005975">
    <property type="term" value="P:carbohydrate metabolic process"/>
    <property type="evidence" value="ECO:0007669"/>
    <property type="project" value="InterPro"/>
</dbReference>
<dbReference type="InterPro" id="IPR025972">
    <property type="entry name" value="BetaGal_dom3"/>
</dbReference>
<dbReference type="Gene3D" id="3.20.20.80">
    <property type="entry name" value="Glycosidases"/>
    <property type="match status" value="1"/>
</dbReference>
<dbReference type="SUPFAM" id="SSF51445">
    <property type="entry name" value="(Trans)glycosidases"/>
    <property type="match status" value="1"/>
</dbReference>
<feature type="compositionally biased region" description="Low complexity" evidence="9">
    <location>
        <begin position="1424"/>
        <end position="1440"/>
    </location>
</feature>
<keyword evidence="5" id="KW-0378">Hydrolase</keyword>
<keyword evidence="4" id="KW-0732">Signal</keyword>
<feature type="compositionally biased region" description="Low complexity" evidence="9">
    <location>
        <begin position="1400"/>
        <end position="1410"/>
    </location>
</feature>
<keyword evidence="10" id="KW-0812">Transmembrane</keyword>
<dbReference type="InterPro" id="IPR036833">
    <property type="entry name" value="BetaGal_dom3_sf"/>
</dbReference>
<dbReference type="InterPro" id="IPR037110">
    <property type="entry name" value="Betagal_dom2_sf"/>
</dbReference>
<dbReference type="SUPFAM" id="SSF49299">
    <property type="entry name" value="PKD domain"/>
    <property type="match status" value="1"/>
</dbReference>
<protein>
    <recommendedName>
        <fullName evidence="3">beta-galactosidase</fullName>
        <ecNumber evidence="3">3.2.1.23</ecNumber>
    </recommendedName>
</protein>
<comment type="similarity">
    <text evidence="2 8">Belongs to the glycosyl hydrolase 35 family.</text>
</comment>
<dbReference type="InterPro" id="IPR013783">
    <property type="entry name" value="Ig-like_fold"/>
</dbReference>
<feature type="transmembrane region" description="Helical" evidence="10">
    <location>
        <begin position="1552"/>
        <end position="1570"/>
    </location>
</feature>
<evidence type="ECO:0000256" key="3">
    <source>
        <dbReference type="ARBA" id="ARBA00012756"/>
    </source>
</evidence>
<dbReference type="Gene3D" id="2.60.120.260">
    <property type="entry name" value="Galactose-binding domain-like"/>
    <property type="match status" value="4"/>
</dbReference>
<dbReference type="Proteomes" id="UP000247980">
    <property type="component" value="Unassembled WGS sequence"/>
</dbReference>
<evidence type="ECO:0000256" key="8">
    <source>
        <dbReference type="RuleBase" id="RU003679"/>
    </source>
</evidence>
<reference evidence="12 13" key="1">
    <citation type="submission" date="2018-05" db="EMBL/GenBank/DDBJ databases">
        <title>Genetic diversity of glacier-inhabiting Cryobacterium bacteria in China and description of Cryobacterium mengkeensis sp. nov. and Arthrobacter glacialis sp. nov.</title>
        <authorList>
            <person name="Liu Q."/>
            <person name="Xin Y.-H."/>
        </authorList>
    </citation>
    <scope>NUCLEOTIDE SEQUENCE [LARGE SCALE GENOMIC DNA]</scope>
    <source>
        <strain evidence="12 13">B7</strain>
    </source>
</reference>
<evidence type="ECO:0000256" key="10">
    <source>
        <dbReference type="SAM" id="Phobius"/>
    </source>
</evidence>
<dbReference type="EMBL" id="QJVC01000015">
    <property type="protein sequence ID" value="PYI37901.1"/>
    <property type="molecule type" value="Genomic_DNA"/>
</dbReference>
<dbReference type="InterPro" id="IPR001944">
    <property type="entry name" value="Glycoside_Hdrlase_35"/>
</dbReference>
<name>A0A2V5IP95_9MICC</name>
<keyword evidence="7" id="KW-0326">Glycosidase</keyword>
<evidence type="ECO:0000256" key="9">
    <source>
        <dbReference type="SAM" id="MobiDB-lite"/>
    </source>
</evidence>
<dbReference type="InterPro" id="IPR035986">
    <property type="entry name" value="PKD_dom_sf"/>
</dbReference>
<keyword evidence="13" id="KW-1185">Reference proteome</keyword>
<dbReference type="SMART" id="SM01029">
    <property type="entry name" value="BetaGal_dom2"/>
    <property type="match status" value="1"/>
</dbReference>
<dbReference type="InterPro" id="IPR017853">
    <property type="entry name" value="GH"/>
</dbReference>
<dbReference type="InterPro" id="IPR031330">
    <property type="entry name" value="Gly_Hdrlase_35_cat"/>
</dbReference>
<dbReference type="Gene3D" id="2.102.20.10">
    <property type="entry name" value="Beta-galactosidase, domain 2"/>
    <property type="match status" value="1"/>
</dbReference>
<evidence type="ECO:0000256" key="2">
    <source>
        <dbReference type="ARBA" id="ARBA00009809"/>
    </source>
</evidence>
<accession>A0A2V5IP95</accession>
<proteinExistence type="inferred from homology"/>
<comment type="catalytic activity">
    <reaction evidence="1">
        <text>Hydrolysis of terminal non-reducing beta-D-galactose residues in beta-D-galactosides.</text>
        <dbReference type="EC" id="3.2.1.23"/>
    </reaction>
</comment>
<dbReference type="Pfam" id="PF01301">
    <property type="entry name" value="Glyco_hydro_35"/>
    <property type="match status" value="1"/>
</dbReference>
<evidence type="ECO:0000259" key="11">
    <source>
        <dbReference type="PROSITE" id="PS50093"/>
    </source>
</evidence>
<sequence>MAIASPALATDSSAESTPLAVAQAAELAVSSGKKMNFPGNDGQAHQVTFDSKPFMVDGERLNVWSGEFHHWRLPGTDDWRDMFQKMRANGFNAVSLYFFWGLHSTESGKFDFTGLKDIELLLTMAEEEGLYVIARPGPYVNAEISMGGLPAYLTKSGAGSLRGMDAEVLRESLSWINAFNEIAVKHQVTDGGGSIVTYQAENELLNESGDRPAFMKELVTQIKGDGITVPVFHNDWGFNGSYVPGSTSAGGNVGLDYYAFDQYPLGFNCSNARGQIQDMEARFRARTTTSPMFIAEGQGGAFTPWGANFNTDRCAEFVDPAFTRQYAVNNLNNGINMFNYYMEYGGTNWGWTGSPSSGFTSYDYGAAINEDRQLTPKAAVQKELGYFQRDFAPISTMVPQNGAPVTVDGGVGNIKSYQRIATENLATDSVTGNGTRYLGFRQSDSNSTAELKYTVPLTLAPREEVVVASYTTDDTDTAAIKYTGAWEHASGKAWTVGDYKGTETFSATTGDSLEYKFTGAGIKVISPQSINHGYGDVYLDGVKVGQTNTYRGQNAAYQYVAFQKEGLDPTVEHTLKIVVTGQKDAGSSGTFVSVDAFDVIAAPAQATQVKIDDVDPKIVFSKTPAGVSQWNHETGKNWTINDYLGTETSSNITGASYEYTFKAADIRLISPRSTNHAKADVFLDGVKVGETNTYIPTLPSQAQFVAFEKTGLDPAVEHVIKVVNTGVKGDPAAVGTFVAIDAIETSTPGTTPAAPADAITFDRVPQKAGTFLNLHGRDAAMVIADYAFDGQKLMYSTSELFTKMPVTGGTLLVLNGAKNDAGETVLHYAAAPSVVTLSGPAVESTWDAATKTLRLNYVHGAGSTVKISGGGAPELTIVTTDRSATALQWTVEGEVTGATTNKTTMVTGVDLLRSAEFTGDTVHLVGDTKAARTVGIYVPAGITKATWNGQPLATTAGANGELTASLAGPAPAVLPALSTWKVSGENPESAVAFNDASWLEATATAAANPRQGPGPNQGKVLDTAYYGFYEGDTWYRAHFTASSASTSIQLRGQGGNGANMLVWVNGSFVGAASANGSMQTLQVPAGIIKSGEDTVVSAVVRNHGQNLDWSDDGLSRQNRGLFDAILPNSGPVVWKLQGAKDKAAPVDTDRTMYNTGGLYGERAGWYLPDYPDAQWADTTSLKPAKAGVSWYRSTFDLAVPAGTDTAVALQINDAKFDNGRQSYARAVIYINGWNTGTWVGNVGPQSRFTIPSGFLNKSGNNTIAIALTTERDAQGPDSITLVDRGTSLGGVPTTLNTAPNYTPAVVTATAEKTTVDVGADAVVSGTSALAAIGNGALTKAVVDFGDGAAAVTVPVVDGRYTATHNYAAKGAFIATVAIKDAVSGSVLGTKTVAISVADAATPTESATPTPTATPSPTPTPTPSPTATASASATPSNSAPSDGVAAVSLSAGTLAPGERLTISGVNFKPGTVAEFVLHSKPVTLGTATVAPDGTVTLSVNLPQNASVGKHTIVVDGKRINGRPVKVRSPLTIRVLGSVAQIERVAVTSGAHDALIGVGVGLLLVAGVSFVSRRRMSGHSRRRS</sequence>
<feature type="region of interest" description="Disordered" evidence="9">
    <location>
        <begin position="1400"/>
        <end position="1443"/>
    </location>
</feature>
<dbReference type="SUPFAM" id="SSF117100">
    <property type="entry name" value="Beta-galactosidase LacA, domain 3"/>
    <property type="match status" value="1"/>
</dbReference>
<evidence type="ECO:0000256" key="6">
    <source>
        <dbReference type="ARBA" id="ARBA00023180"/>
    </source>
</evidence>
<dbReference type="Gene3D" id="2.60.40.10">
    <property type="entry name" value="Immunoglobulins"/>
    <property type="match status" value="1"/>
</dbReference>
<keyword evidence="10" id="KW-1133">Transmembrane helix</keyword>
<dbReference type="Pfam" id="PF13364">
    <property type="entry name" value="BetaGal_ABD2"/>
    <property type="match status" value="2"/>
</dbReference>
<dbReference type="Pfam" id="PF13363">
    <property type="entry name" value="BetaGal_dom3"/>
    <property type="match status" value="1"/>
</dbReference>
<evidence type="ECO:0000256" key="7">
    <source>
        <dbReference type="ARBA" id="ARBA00023295"/>
    </source>
</evidence>
<feature type="domain" description="PKD" evidence="11">
    <location>
        <begin position="1343"/>
        <end position="1401"/>
    </location>
</feature>
<keyword evidence="6" id="KW-0325">Glycoprotein</keyword>
<evidence type="ECO:0000256" key="1">
    <source>
        <dbReference type="ARBA" id="ARBA00001412"/>
    </source>
</evidence>
<dbReference type="InterPro" id="IPR018954">
    <property type="entry name" value="Betagal_dom2"/>
</dbReference>
<evidence type="ECO:0000256" key="5">
    <source>
        <dbReference type="ARBA" id="ARBA00022801"/>
    </source>
</evidence>
<dbReference type="Pfam" id="PF10435">
    <property type="entry name" value="BetaGal_dom2"/>
    <property type="match status" value="1"/>
</dbReference>
<keyword evidence="10" id="KW-0472">Membrane</keyword>
<evidence type="ECO:0000313" key="13">
    <source>
        <dbReference type="Proteomes" id="UP000247980"/>
    </source>
</evidence>
<dbReference type="SUPFAM" id="SSF49785">
    <property type="entry name" value="Galactose-binding domain-like"/>
    <property type="match status" value="2"/>
</dbReference>
<organism evidence="12 13">
    <name type="scientific">Arthrobacter psychrolactophilus</name>
    <dbReference type="NCBI Taxonomy" id="92442"/>
    <lineage>
        <taxon>Bacteria</taxon>
        <taxon>Bacillati</taxon>
        <taxon>Actinomycetota</taxon>
        <taxon>Actinomycetes</taxon>
        <taxon>Micrococcales</taxon>
        <taxon>Micrococcaceae</taxon>
        <taxon>Arthrobacter</taxon>
    </lineage>
</organism>
<dbReference type="Gene3D" id="2.60.390.10">
    <property type="entry name" value="Beta-galactosidase, domain 3"/>
    <property type="match status" value="1"/>
</dbReference>
<evidence type="ECO:0000313" key="12">
    <source>
        <dbReference type="EMBL" id="PYI37901.1"/>
    </source>
</evidence>
<dbReference type="PROSITE" id="PS50093">
    <property type="entry name" value="PKD"/>
    <property type="match status" value="1"/>
</dbReference>
<dbReference type="PRINTS" id="PR00742">
    <property type="entry name" value="GLHYDRLASE35"/>
</dbReference>
<feature type="compositionally biased region" description="Pro residues" evidence="9">
    <location>
        <begin position="1411"/>
        <end position="1423"/>
    </location>
</feature>
<dbReference type="InterPro" id="IPR000601">
    <property type="entry name" value="PKD_dom"/>
</dbReference>
<dbReference type="InterPro" id="IPR008979">
    <property type="entry name" value="Galactose-bd-like_sf"/>
</dbReference>
<dbReference type="GO" id="GO:0004565">
    <property type="term" value="F:beta-galactosidase activity"/>
    <property type="evidence" value="ECO:0007669"/>
    <property type="project" value="UniProtKB-EC"/>
</dbReference>
<dbReference type="PANTHER" id="PTHR23421">
    <property type="entry name" value="BETA-GALACTOSIDASE RELATED"/>
    <property type="match status" value="1"/>
</dbReference>
<evidence type="ECO:0000256" key="4">
    <source>
        <dbReference type="ARBA" id="ARBA00022729"/>
    </source>
</evidence>
<gene>
    <name evidence="12" type="ORF">CVS30_13285</name>
</gene>
<dbReference type="InterPro" id="IPR025300">
    <property type="entry name" value="BetaGal_jelly_roll_dom"/>
</dbReference>
<dbReference type="SUPFAM" id="SSF51011">
    <property type="entry name" value="Glycosyl hydrolase domain"/>
    <property type="match status" value="1"/>
</dbReference>
<dbReference type="EC" id="3.2.1.23" evidence="3"/>
<comment type="caution">
    <text evidence="12">The sequence shown here is derived from an EMBL/GenBank/DDBJ whole genome shotgun (WGS) entry which is preliminary data.</text>
</comment>